<keyword evidence="2" id="KW-0285">Flavoprotein</keyword>
<sequence length="202" mass="22397">MLINMDSLNGTQTYHLMTQTIIPRPVAWILTENEGGNYNLAPFSFFTAVCSNPPIIMFSVGKKPSGEVKDTRRNIERTQSFVLHIAGSDLAGPMTETSRTLDYGDSEMDRLALSLDKDWGQPLPRVTQCDVAMHCSLYEIQEMGNNKQGLVFGEIQSVYLSEKVATQEPRLQVDAKSLDPIARLGASEYATLGDIISIPRPE</sequence>
<dbReference type="PANTHER" id="PTHR33798">
    <property type="entry name" value="FLAVOPROTEIN OXYGENASE"/>
    <property type="match status" value="1"/>
</dbReference>
<evidence type="ECO:0000256" key="4">
    <source>
        <dbReference type="ARBA" id="ARBA00038054"/>
    </source>
</evidence>
<feature type="domain" description="Flavin reductase like" evidence="5">
    <location>
        <begin position="19"/>
        <end position="171"/>
    </location>
</feature>
<evidence type="ECO:0000259" key="5">
    <source>
        <dbReference type="SMART" id="SM00903"/>
    </source>
</evidence>
<evidence type="ECO:0000313" key="6">
    <source>
        <dbReference type="EMBL" id="MFC3149657.1"/>
    </source>
</evidence>
<evidence type="ECO:0000313" key="7">
    <source>
        <dbReference type="Proteomes" id="UP001595476"/>
    </source>
</evidence>
<dbReference type="EC" id="1.5.1.-" evidence="6"/>
<keyword evidence="6" id="KW-0560">Oxidoreductase</keyword>
<dbReference type="Pfam" id="PF01613">
    <property type="entry name" value="Flavin_Reduct"/>
    <property type="match status" value="1"/>
</dbReference>
<comment type="caution">
    <text evidence="6">The sequence shown here is derived from an EMBL/GenBank/DDBJ whole genome shotgun (WGS) entry which is preliminary data.</text>
</comment>
<gene>
    <name evidence="6" type="ORF">ACFOEK_01300</name>
</gene>
<proteinExistence type="inferred from homology"/>
<dbReference type="InterPro" id="IPR002563">
    <property type="entry name" value="Flavin_Rdtase-like_dom"/>
</dbReference>
<dbReference type="SMART" id="SM00903">
    <property type="entry name" value="Flavin_Reduct"/>
    <property type="match status" value="1"/>
</dbReference>
<evidence type="ECO:0000256" key="2">
    <source>
        <dbReference type="ARBA" id="ARBA00022630"/>
    </source>
</evidence>
<dbReference type="GO" id="GO:0016491">
    <property type="term" value="F:oxidoreductase activity"/>
    <property type="evidence" value="ECO:0007669"/>
    <property type="project" value="UniProtKB-KW"/>
</dbReference>
<evidence type="ECO:0000256" key="3">
    <source>
        <dbReference type="ARBA" id="ARBA00022643"/>
    </source>
</evidence>
<dbReference type="InterPro" id="IPR012349">
    <property type="entry name" value="Split_barrel_FMN-bd"/>
</dbReference>
<name>A0ABV7H7H8_9GAMM</name>
<dbReference type="PANTHER" id="PTHR33798:SF5">
    <property type="entry name" value="FLAVIN REDUCTASE LIKE DOMAIN-CONTAINING PROTEIN"/>
    <property type="match status" value="1"/>
</dbReference>
<protein>
    <submittedName>
        <fullName evidence="6">Flavin reductase family protein</fullName>
        <ecNumber evidence="6">1.5.1.-</ecNumber>
    </submittedName>
</protein>
<dbReference type="Gene3D" id="2.30.110.10">
    <property type="entry name" value="Electron Transport, Fmn-binding Protein, Chain A"/>
    <property type="match status" value="1"/>
</dbReference>
<organism evidence="6 7">
    <name type="scientific">Litoribrevibacter euphylliae</name>
    <dbReference type="NCBI Taxonomy" id="1834034"/>
    <lineage>
        <taxon>Bacteria</taxon>
        <taxon>Pseudomonadati</taxon>
        <taxon>Pseudomonadota</taxon>
        <taxon>Gammaproteobacteria</taxon>
        <taxon>Oceanospirillales</taxon>
        <taxon>Oceanospirillaceae</taxon>
        <taxon>Litoribrevibacter</taxon>
    </lineage>
</organism>
<dbReference type="SUPFAM" id="SSF50475">
    <property type="entry name" value="FMN-binding split barrel"/>
    <property type="match status" value="1"/>
</dbReference>
<dbReference type="EMBL" id="JBHRSZ010000001">
    <property type="protein sequence ID" value="MFC3149657.1"/>
    <property type="molecule type" value="Genomic_DNA"/>
</dbReference>
<accession>A0ABV7H7H8</accession>
<reference evidence="7" key="1">
    <citation type="journal article" date="2019" name="Int. J. Syst. Evol. Microbiol.">
        <title>The Global Catalogue of Microorganisms (GCM) 10K type strain sequencing project: providing services to taxonomists for standard genome sequencing and annotation.</title>
        <authorList>
            <consortium name="The Broad Institute Genomics Platform"/>
            <consortium name="The Broad Institute Genome Sequencing Center for Infectious Disease"/>
            <person name="Wu L."/>
            <person name="Ma J."/>
        </authorList>
    </citation>
    <scope>NUCLEOTIDE SEQUENCE [LARGE SCALE GENOMIC DNA]</scope>
    <source>
        <strain evidence="7">KCTC 52438</strain>
    </source>
</reference>
<dbReference type="RefSeq" id="WP_386714993.1">
    <property type="nucleotide sequence ID" value="NZ_JBHRSZ010000001.1"/>
</dbReference>
<keyword evidence="7" id="KW-1185">Reference proteome</keyword>
<comment type="cofactor">
    <cofactor evidence="1">
        <name>FMN</name>
        <dbReference type="ChEBI" id="CHEBI:58210"/>
    </cofactor>
</comment>
<dbReference type="Proteomes" id="UP001595476">
    <property type="component" value="Unassembled WGS sequence"/>
</dbReference>
<comment type="similarity">
    <text evidence="4">Belongs to the flavoredoxin family.</text>
</comment>
<evidence type="ECO:0000256" key="1">
    <source>
        <dbReference type="ARBA" id="ARBA00001917"/>
    </source>
</evidence>
<keyword evidence="3" id="KW-0288">FMN</keyword>